<dbReference type="SUPFAM" id="SSF53807">
    <property type="entry name" value="Helical backbone' metal receptor"/>
    <property type="match status" value="1"/>
</dbReference>
<sequence length="283" mass="31992">MMNKKGTSLRSIGLLYLLTGAAISNTALSFETPTVISLSPAATELIYELKLENHLIAVDKNSNFPDQAKQLPNIGDAFNPNLELLAHYNPDFVIHFSKSQTLDAAQQSLKLTLVPMQPKNMEELFKHAEELASRLQHSRTEQVNQWRQQWQTLNKHYQSNSVSKKIFIYLGFNPIYTLGKNAFLSQSLHSCGTQGLFDDQNVASLMISKEQLLVSPPDKVLVGISIHESIPKRTQQIIDELKALGITLTTNQIVFANQDILFRPTIRFLDYLPTLCQQLQREN</sequence>
<dbReference type="OrthoDB" id="6495095at2"/>
<dbReference type="InterPro" id="IPR050902">
    <property type="entry name" value="ABC_Transporter_SBP"/>
</dbReference>
<protein>
    <recommendedName>
        <fullName evidence="2">Fe/B12 periplasmic-binding domain-containing protein</fullName>
    </recommendedName>
</protein>
<evidence type="ECO:0000256" key="1">
    <source>
        <dbReference type="SAM" id="SignalP"/>
    </source>
</evidence>
<dbReference type="AlphaFoldDB" id="V8FRN8"/>
<dbReference type="GO" id="GO:0071281">
    <property type="term" value="P:cellular response to iron ion"/>
    <property type="evidence" value="ECO:0007669"/>
    <property type="project" value="TreeGrafter"/>
</dbReference>
<evidence type="ECO:0000259" key="2">
    <source>
        <dbReference type="PROSITE" id="PS50983"/>
    </source>
</evidence>
<feature type="domain" description="Fe/B12 periplasmic-binding" evidence="2">
    <location>
        <begin position="34"/>
        <end position="283"/>
    </location>
</feature>
<feature type="signal peptide" evidence="1">
    <location>
        <begin position="1"/>
        <end position="29"/>
    </location>
</feature>
<evidence type="ECO:0000313" key="4">
    <source>
        <dbReference type="Proteomes" id="UP000018766"/>
    </source>
</evidence>
<dbReference type="Pfam" id="PF01497">
    <property type="entry name" value="Peripla_BP_2"/>
    <property type="match status" value="1"/>
</dbReference>
<proteinExistence type="predicted"/>
<dbReference type="PANTHER" id="PTHR30535:SF34">
    <property type="entry name" value="MOLYBDATE-BINDING PROTEIN MOLA"/>
    <property type="match status" value="1"/>
</dbReference>
<organism evidence="3 4">
    <name type="scientific">Pelistega indica</name>
    <dbReference type="NCBI Taxonomy" id="1414851"/>
    <lineage>
        <taxon>Bacteria</taxon>
        <taxon>Pseudomonadati</taxon>
        <taxon>Pseudomonadota</taxon>
        <taxon>Betaproteobacteria</taxon>
        <taxon>Burkholderiales</taxon>
        <taxon>Alcaligenaceae</taxon>
        <taxon>Pelistega</taxon>
    </lineage>
</organism>
<keyword evidence="1" id="KW-0732">Signal</keyword>
<keyword evidence="4" id="KW-1185">Reference proteome</keyword>
<feature type="chain" id="PRO_5004768718" description="Fe/B12 periplasmic-binding domain-containing protein" evidence="1">
    <location>
        <begin position="30"/>
        <end position="283"/>
    </location>
</feature>
<dbReference type="Gene3D" id="3.40.50.1980">
    <property type="entry name" value="Nitrogenase molybdenum iron protein domain"/>
    <property type="match status" value="2"/>
</dbReference>
<comment type="caution">
    <text evidence="3">The sequence shown here is derived from an EMBL/GenBank/DDBJ whole genome shotgun (WGS) entry which is preliminary data.</text>
</comment>
<dbReference type="Proteomes" id="UP000018766">
    <property type="component" value="Unassembled WGS sequence"/>
</dbReference>
<dbReference type="PANTHER" id="PTHR30535">
    <property type="entry name" value="VITAMIN B12-BINDING PROTEIN"/>
    <property type="match status" value="1"/>
</dbReference>
<name>V8FRN8_9BURK</name>
<dbReference type="PROSITE" id="PS50983">
    <property type="entry name" value="FE_B12_PBP"/>
    <property type="match status" value="1"/>
</dbReference>
<reference evidence="3 4" key="1">
    <citation type="submission" date="2013-11" db="EMBL/GenBank/DDBJ databases">
        <title>Genomic analysis of Pelistega sp. HM-7.</title>
        <authorList>
            <person name="Kumbhare S.V."/>
            <person name="Shetty S.A."/>
            <person name="Sharma O."/>
            <person name="Dhotre D.P."/>
        </authorList>
    </citation>
    <scope>NUCLEOTIDE SEQUENCE [LARGE SCALE GENOMIC DNA]</scope>
    <source>
        <strain evidence="3 4">HM-7</strain>
    </source>
</reference>
<dbReference type="EMBL" id="AYSV01000131">
    <property type="protein sequence ID" value="ETD66949.1"/>
    <property type="molecule type" value="Genomic_DNA"/>
</dbReference>
<accession>V8FRN8</accession>
<gene>
    <name evidence="3" type="ORF">V757_11960</name>
</gene>
<dbReference type="InterPro" id="IPR002491">
    <property type="entry name" value="ABC_transptr_periplasmic_BD"/>
</dbReference>
<evidence type="ECO:0000313" key="3">
    <source>
        <dbReference type="EMBL" id="ETD66949.1"/>
    </source>
</evidence>